<dbReference type="Proteomes" id="UP000295550">
    <property type="component" value="Unassembled WGS sequence"/>
</dbReference>
<evidence type="ECO:0000313" key="1">
    <source>
        <dbReference type="EMBL" id="TDB47349.1"/>
    </source>
</evidence>
<organism evidence="1 2">
    <name type="scientific">Photorhabdus luminescens subsp. mexicana</name>
    <dbReference type="NCBI Taxonomy" id="2100167"/>
    <lineage>
        <taxon>Bacteria</taxon>
        <taxon>Pseudomonadati</taxon>
        <taxon>Pseudomonadota</taxon>
        <taxon>Gammaproteobacteria</taxon>
        <taxon>Enterobacterales</taxon>
        <taxon>Morganellaceae</taxon>
        <taxon>Photorhabdus</taxon>
    </lineage>
</organism>
<dbReference type="AlphaFoldDB" id="A0A4R4J3U3"/>
<name>A0A4R4J3U3_PHOLU</name>
<comment type="caution">
    <text evidence="1">The sequence shown here is derived from an EMBL/GenBank/DDBJ whole genome shotgun (WGS) entry which is preliminary data.</text>
</comment>
<evidence type="ECO:0000313" key="2">
    <source>
        <dbReference type="Proteomes" id="UP000295550"/>
    </source>
</evidence>
<proteinExistence type="predicted"/>
<protein>
    <submittedName>
        <fullName evidence="1">Uncharacterized protein</fullName>
    </submittedName>
</protein>
<gene>
    <name evidence="1" type="ORF">C5468_19170</name>
</gene>
<dbReference type="EMBL" id="PUJX01000024">
    <property type="protein sequence ID" value="TDB47349.1"/>
    <property type="molecule type" value="Genomic_DNA"/>
</dbReference>
<reference evidence="1 2" key="1">
    <citation type="journal article" date="2019" name="Int. J. Syst. Evol. Microbiol.">
        <title>Photorhabdus khanii subsp. guanajuatensis subsp. nov., isolated from Heterorhabditis atacamensis, and Photorhabdus luminescens subsp. mexicana subsp. nov., isolated from Heterorhabditis mexicana entomopathogenic nematodes.</title>
        <authorList>
            <person name="Machado R.A.R."/>
            <person name="Bruno P."/>
            <person name="Arce C.C.M."/>
            <person name="Liechti N."/>
            <person name="Kohler A."/>
            <person name="Bernal J."/>
            <person name="Bruggmann R."/>
            <person name="Turlings T.C.J."/>
        </authorList>
    </citation>
    <scope>NUCLEOTIDE SEQUENCE [LARGE SCALE GENOMIC DNA]</scope>
    <source>
        <strain evidence="1 2">MEX47-22</strain>
    </source>
</reference>
<accession>A0A4R4J3U3</accession>
<sequence>MKKYRKHLLNIIFLPPDEITRCLHFIQGGKSGFNRPTGHHQPRVDKFRSVTTFLHWQAGISLAPLPCVERYFLYVKKTETEK</sequence>